<name>A0ACC7P6E5_9BACL</name>
<protein>
    <submittedName>
        <fullName evidence="1">YheC/YheD family protein</fullName>
    </submittedName>
</protein>
<organism evidence="1 2">
    <name type="scientific">Paenibacillus mesotrionivorans</name>
    <dbReference type="NCBI Taxonomy" id="3160968"/>
    <lineage>
        <taxon>Bacteria</taxon>
        <taxon>Bacillati</taxon>
        <taxon>Bacillota</taxon>
        <taxon>Bacilli</taxon>
        <taxon>Bacillales</taxon>
        <taxon>Paenibacillaceae</taxon>
        <taxon>Paenibacillus</taxon>
    </lineage>
</organism>
<sequence length="364" mass="42146">MPTPTLGVMTLYLDGGRIEELSYFRKLSHTADKIGLELFVFTPEDVTPDGKQLRAWVYNKELNKWERKLSDFPDIVYDRCRYQRNYRFPLLRKFRAEHPQLLYMSRPLVHKWSMHQNLSRNRRLKPYLPETAQYQNPSDILHMLDHHGLVYVKPIDGTGGRGILRIERLENGNLRVQGREKSRKIIAPFTVSRTQLGTRLGRWKLYPRYLVQQGIRIALKDGRIHDFRLLIQKDGTGQWKVTGSAGRIGARHSVTSNLHGGGSAVPTEKLLRARFGSAARVKTITGDMERLAFLTAEHLEKQFGSLCELALDIAIDERGKVWLLEINPKPAREVFARIGNKDIYQKAIERPLEYALYLYKRQNG</sequence>
<accession>A0ACC7P6E5</accession>
<dbReference type="Proteomes" id="UP001631969">
    <property type="component" value="Unassembled WGS sequence"/>
</dbReference>
<comment type="caution">
    <text evidence="1">The sequence shown here is derived from an EMBL/GenBank/DDBJ whole genome shotgun (WGS) entry which is preliminary data.</text>
</comment>
<keyword evidence="2" id="KW-1185">Reference proteome</keyword>
<evidence type="ECO:0000313" key="2">
    <source>
        <dbReference type="Proteomes" id="UP001631969"/>
    </source>
</evidence>
<evidence type="ECO:0000313" key="1">
    <source>
        <dbReference type="EMBL" id="MFM9331985.1"/>
    </source>
</evidence>
<gene>
    <name evidence="1" type="ORF">ACI1P1_27175</name>
</gene>
<reference evidence="1" key="1">
    <citation type="submission" date="2024-12" db="EMBL/GenBank/DDBJ databases">
        <authorList>
            <person name="Wu N."/>
        </authorList>
    </citation>
    <scope>NUCLEOTIDE SEQUENCE</scope>
    <source>
        <strain evidence="1">P15</strain>
    </source>
</reference>
<proteinExistence type="predicted"/>
<dbReference type="EMBL" id="JBJURJ010000024">
    <property type="protein sequence ID" value="MFM9331985.1"/>
    <property type="molecule type" value="Genomic_DNA"/>
</dbReference>